<protein>
    <submittedName>
        <fullName evidence="2">NAD(P)-dependent oxidoreductase</fullName>
    </submittedName>
</protein>
<accession>A0A429GUT3</accession>
<name>A0A429GUT3_9CREN</name>
<dbReference type="PANTHER" id="PTHR43245:SF23">
    <property type="entry name" value="NAD(P)-BINDING DOMAIN-CONTAINING PROTEIN"/>
    <property type="match status" value="1"/>
</dbReference>
<dbReference type="OrthoDB" id="4907at2157"/>
<evidence type="ECO:0000313" key="3">
    <source>
        <dbReference type="Proteomes" id="UP000277582"/>
    </source>
</evidence>
<dbReference type="RefSeq" id="WP_125670487.1">
    <property type="nucleotide sequence ID" value="NZ_RCOS01000031.1"/>
</dbReference>
<keyword evidence="3" id="KW-1185">Reference proteome</keyword>
<dbReference type="PANTHER" id="PTHR43245">
    <property type="entry name" value="BIFUNCTIONAL POLYMYXIN RESISTANCE PROTEIN ARNA"/>
    <property type="match status" value="1"/>
</dbReference>
<dbReference type="AlphaFoldDB" id="A0A429GUT3"/>
<sequence length="338" mass="38587">MRVLVTGGAGYIGSILCRMLLERGYDVTCLDRFFFGFDPIREIEDRIKVVKDDVRWFNPDILGGIDAVIDMAALSNDPSGELDPQKTLEINYRGRVRVAKLSKKFGVKKYILASSCSVYGSQEGMLTEDSQLNPLTTYAKANMLAEKEVLPLADKTFSVTILRQATVYGYSPRMRFDLAINGMVLGFFKNGKVPIMRDGTQWRPFVHIKDTSNAFIKVLEAENELVNGQIFNVGSDEQNFQIFNLARLVAESIGLPFNYEWYGSPDRRNYRVSFQKIRKTLGFEPRYSPREGAKEIFDALKDGRLNPDDPRTITVKWYKQLMEMHKLIKDIEINGMIL</sequence>
<dbReference type="InterPro" id="IPR001509">
    <property type="entry name" value="Epimerase_deHydtase"/>
</dbReference>
<evidence type="ECO:0000313" key="2">
    <source>
        <dbReference type="EMBL" id="RSN77487.1"/>
    </source>
</evidence>
<gene>
    <name evidence="2" type="ORF">D6D85_02510</name>
</gene>
<evidence type="ECO:0000259" key="1">
    <source>
        <dbReference type="Pfam" id="PF01370"/>
    </source>
</evidence>
<dbReference type="InterPro" id="IPR036291">
    <property type="entry name" value="NAD(P)-bd_dom_sf"/>
</dbReference>
<comment type="caution">
    <text evidence="2">The sequence shown here is derived from an EMBL/GenBank/DDBJ whole genome shotgun (WGS) entry which is preliminary data.</text>
</comment>
<dbReference type="Pfam" id="PF01370">
    <property type="entry name" value="Epimerase"/>
    <property type="match status" value="1"/>
</dbReference>
<dbReference type="Gene3D" id="3.40.50.720">
    <property type="entry name" value="NAD(P)-binding Rossmann-like Domain"/>
    <property type="match status" value="1"/>
</dbReference>
<dbReference type="Proteomes" id="UP000277582">
    <property type="component" value="Unassembled WGS sequence"/>
</dbReference>
<dbReference type="InterPro" id="IPR050177">
    <property type="entry name" value="Lipid_A_modif_metabolic_enz"/>
</dbReference>
<dbReference type="EMBL" id="RCOS01000031">
    <property type="protein sequence ID" value="RSN77487.1"/>
    <property type="molecule type" value="Genomic_DNA"/>
</dbReference>
<feature type="domain" description="NAD-dependent epimerase/dehydratase" evidence="1">
    <location>
        <begin position="3"/>
        <end position="234"/>
    </location>
</feature>
<dbReference type="CDD" id="cd08946">
    <property type="entry name" value="SDR_e"/>
    <property type="match status" value="1"/>
</dbReference>
<reference evidence="2 3" key="1">
    <citation type="submission" date="2018-10" db="EMBL/GenBank/DDBJ databases">
        <title>Co-occurring genomic capacity for anaerobic methane metabolism and dissimilatory sulfite reduction discovered in the Korarchaeota.</title>
        <authorList>
            <person name="Mckay L.J."/>
            <person name="Dlakic M."/>
            <person name="Fields M.W."/>
            <person name="Delmont T.O."/>
            <person name="Eren A.M."/>
            <person name="Jay Z.J."/>
            <person name="Klingelsmith K.B."/>
            <person name="Rusch D.B."/>
            <person name="Inskeep W.P."/>
        </authorList>
    </citation>
    <scope>NUCLEOTIDE SEQUENCE [LARGE SCALE GENOMIC DNA]</scope>
    <source>
        <strain evidence="2 3">MDKW</strain>
    </source>
</reference>
<dbReference type="SUPFAM" id="SSF51735">
    <property type="entry name" value="NAD(P)-binding Rossmann-fold domains"/>
    <property type="match status" value="1"/>
</dbReference>
<proteinExistence type="predicted"/>
<organism evidence="2 3">
    <name type="scientific">Candidatus Methanodesulfokora washburnensis</name>
    <dbReference type="NCBI Taxonomy" id="2478471"/>
    <lineage>
        <taxon>Archaea</taxon>
        <taxon>Thermoproteota</taxon>
        <taxon>Candidatus Korarchaeia</taxon>
        <taxon>Candidatus Korarchaeia incertae sedis</taxon>
        <taxon>Candidatus Methanodesulfokora</taxon>
    </lineage>
</organism>